<evidence type="ECO:0000256" key="1">
    <source>
        <dbReference type="SAM" id="MobiDB-lite"/>
    </source>
</evidence>
<dbReference type="AlphaFoldDB" id="A0A813QTP0"/>
<accession>A0A813QTP0</accession>
<dbReference type="Proteomes" id="UP000663852">
    <property type="component" value="Unassembled WGS sequence"/>
</dbReference>
<reference evidence="2" key="1">
    <citation type="submission" date="2021-02" db="EMBL/GenBank/DDBJ databases">
        <authorList>
            <person name="Nowell W R."/>
        </authorList>
    </citation>
    <scope>NUCLEOTIDE SEQUENCE</scope>
</reference>
<feature type="region of interest" description="Disordered" evidence="1">
    <location>
        <begin position="479"/>
        <end position="500"/>
    </location>
</feature>
<evidence type="ECO:0000313" key="3">
    <source>
        <dbReference type="Proteomes" id="UP000663852"/>
    </source>
</evidence>
<evidence type="ECO:0000313" key="2">
    <source>
        <dbReference type="EMBL" id="CAF0772796.1"/>
    </source>
</evidence>
<sequence>MSVVRHFLQLRIRICAVKTRAPLSSYNILTIRQPFAYTKHLVSQRKRMSNSSGLIDSTSRLKQFSWEQWDNQTIAVIFRPGKNGLDRYVLKRYVETVLMQSNRWKALSFYFSQISPAILAYPLTKHEIELMRDIFKYHLQNESYARILQLNNQVIEFEALLDLTSRSQQLTNSNPNTLNRNYLMNGNKPVIPCILSTYTLPLTAKNPVSSPTTLPSRVLQSREPDTIAQISNLYSKAALSPDLHLTLFVNAKVDGTGWVQINNVYLPFLIKCRQRLVPHQILVACKILQSEDLRSVLIRASPTDVTLLNSMIRECKINNEQIPENALLINVRHVLVGTKNLVYAKILLKDDPTAKINRQYKSVLATHGGSMLISTQILPFVCTMNYTYVPYDYISSNHPNLHPQLKKVARVPHTNELDYLQLVRLYYNDKELPSDALVIDIEHLKQVQLVPSKTISLLEHHAKEKSKLEQQIIRLNNAAAKKRKHPNKKQDNQQLRQKLKTSNDIRPVIGYCPASITLKQQNNPQHGQSHC</sequence>
<dbReference type="OrthoDB" id="10019805at2759"/>
<proteinExistence type="predicted"/>
<protein>
    <submittedName>
        <fullName evidence="2">Uncharacterized protein</fullName>
    </submittedName>
</protein>
<organism evidence="2 3">
    <name type="scientific">Adineta ricciae</name>
    <name type="common">Rotifer</name>
    <dbReference type="NCBI Taxonomy" id="249248"/>
    <lineage>
        <taxon>Eukaryota</taxon>
        <taxon>Metazoa</taxon>
        <taxon>Spiralia</taxon>
        <taxon>Gnathifera</taxon>
        <taxon>Rotifera</taxon>
        <taxon>Eurotatoria</taxon>
        <taxon>Bdelloidea</taxon>
        <taxon>Adinetida</taxon>
        <taxon>Adinetidae</taxon>
        <taxon>Adineta</taxon>
    </lineage>
</organism>
<dbReference type="EMBL" id="CAJNOJ010000008">
    <property type="protein sequence ID" value="CAF0772796.1"/>
    <property type="molecule type" value="Genomic_DNA"/>
</dbReference>
<comment type="caution">
    <text evidence="2">The sequence shown here is derived from an EMBL/GenBank/DDBJ whole genome shotgun (WGS) entry which is preliminary data.</text>
</comment>
<name>A0A813QTP0_ADIRI</name>
<gene>
    <name evidence="2" type="ORF">EDS130_LOCUS3407</name>
</gene>